<dbReference type="PROSITE" id="PS50022">
    <property type="entry name" value="FA58C_3"/>
    <property type="match status" value="1"/>
</dbReference>
<evidence type="ECO:0000259" key="5">
    <source>
        <dbReference type="PROSITE" id="PS51272"/>
    </source>
</evidence>
<evidence type="ECO:0000256" key="3">
    <source>
        <dbReference type="SAM" id="Phobius"/>
    </source>
</evidence>
<keyword evidence="3" id="KW-0472">Membrane</keyword>
<dbReference type="AlphaFoldDB" id="A0A6I0EZG5"/>
<feature type="domain" description="SLH" evidence="5">
    <location>
        <begin position="248"/>
        <end position="315"/>
    </location>
</feature>
<reference evidence="6 7" key="1">
    <citation type="submission" date="2019-10" db="EMBL/GenBank/DDBJ databases">
        <title>Whole-genome sequence of the extremophile Heliorestis acidaminivorans DSM 24790.</title>
        <authorList>
            <person name="Kyndt J.A."/>
            <person name="Meyer T.E."/>
        </authorList>
    </citation>
    <scope>NUCLEOTIDE SEQUENCE [LARGE SCALE GENOMIC DNA]</scope>
    <source>
        <strain evidence="6 7">DSM 24790</strain>
    </source>
</reference>
<dbReference type="InterPro" id="IPR032329">
    <property type="entry name" value="DUF4855"/>
</dbReference>
<dbReference type="OrthoDB" id="3799295at2"/>
<protein>
    <submittedName>
        <fullName evidence="6">DUF4855 domain-containing protein</fullName>
    </submittedName>
</protein>
<evidence type="ECO:0000256" key="2">
    <source>
        <dbReference type="ARBA" id="ARBA00023295"/>
    </source>
</evidence>
<dbReference type="SUPFAM" id="SSF49785">
    <property type="entry name" value="Galactose-binding domain-like"/>
    <property type="match status" value="1"/>
</dbReference>
<feature type="transmembrane region" description="Helical" evidence="3">
    <location>
        <begin position="95"/>
        <end position="116"/>
    </location>
</feature>
<feature type="domain" description="SLH" evidence="5">
    <location>
        <begin position="186"/>
        <end position="246"/>
    </location>
</feature>
<evidence type="ECO:0000313" key="7">
    <source>
        <dbReference type="Proteomes" id="UP000468766"/>
    </source>
</evidence>
<evidence type="ECO:0000256" key="1">
    <source>
        <dbReference type="ARBA" id="ARBA00022737"/>
    </source>
</evidence>
<keyword evidence="3" id="KW-1133">Transmembrane helix</keyword>
<accession>A0A6I0EZG5</accession>
<sequence length="907" mass="103114">MDTCKGINKFGFSVINVTCCPYDDMYVFRSCHSFSASCRSWPKPLLNYIVNAIYSCCSLYHNLFKITVQRSCFIIQSRIIKTYNRIMLYQYFKEWALVKWFNSWLYLILFSLFMLFPSSSLGKTLDFPDLQGHPAQSAVRALAEQGIVSGTDNGLFEPDRAVNRAEFAVIIGRTIGLQPLFPEKEPFLDLPAHSFAYGHVAALTAKGLIQGQGEGLYGASQSLTRQDVAVMVDRILVLEKRFEQVPALPAWEDRDAIAPYALEALARVAALGLMKADQDGLYSNHFRPQSAATRGEVAIVGNSIWEDRIAWAMKPFQVAPAELYAIAGLEQSIKIINIEPSPYPPAYGINQAYMGQFKDSTFQPTEATGPAYITINQGLQARLVPLIEKEDLLPADEEFEEVRPLYPPGSMKTLSPMSARTEITGFADPSYIELEKKSYPGPDEGLLSYSPKWTGFYRQQSRAVTVDLGAIQKVSRFSMQFLGDSDQAITLPQEWTVEISQDGRYWNYVGKVLKGPEESGQQGPQVKTYSLTTIPVDAQYLRFSFPVDVWTFGRWLRVEGPVQAEEDSSSASSALVTLVPRGALSVNALVGDQKPLPLPTVDEKEPLEKTSSPIADLLLIYTGPHQQSEWRSQDFLPMIAYRDLHGDFVDTFFDGMLFLPYISLPSYEASWHSYLDNLFAEDRQLKALNDAVAQWQAIVGANQGTYPVVIALPYPERVQGQWKSLDERRDAIYWYKELLQEKWSESQLDNLELIGLYWEGEAIYDSEDASLVQEMAQQLEEENLLFYWIPYYEAPGLKNWRSYGFDQVFLQPNYYFDLNTTTRRLDNARQIADNLGIGLEIEGDERFMNYADFQDRYLDQLALPRDSSISYAYYFGSKNLLRAMYSGNSDVHRIYHQTYQWIKESRD</sequence>
<keyword evidence="1" id="KW-0677">Repeat</keyword>
<dbReference type="GO" id="GO:0016798">
    <property type="term" value="F:hydrolase activity, acting on glycosyl bonds"/>
    <property type="evidence" value="ECO:0007669"/>
    <property type="project" value="UniProtKB-KW"/>
</dbReference>
<evidence type="ECO:0000313" key="6">
    <source>
        <dbReference type="EMBL" id="KAB2953906.1"/>
    </source>
</evidence>
<feature type="domain" description="SLH" evidence="5">
    <location>
        <begin position="122"/>
        <end position="185"/>
    </location>
</feature>
<dbReference type="InterPro" id="IPR000421">
    <property type="entry name" value="FA58C"/>
</dbReference>
<keyword evidence="2" id="KW-0326">Glycosidase</keyword>
<gene>
    <name evidence="6" type="ORF">F9B85_04690</name>
</gene>
<dbReference type="EMBL" id="WBXO01000002">
    <property type="protein sequence ID" value="KAB2953906.1"/>
    <property type="molecule type" value="Genomic_DNA"/>
</dbReference>
<comment type="caution">
    <text evidence="6">The sequence shown here is derived from an EMBL/GenBank/DDBJ whole genome shotgun (WGS) entry which is preliminary data.</text>
</comment>
<keyword evidence="2" id="KW-0378">Hydrolase</keyword>
<dbReference type="Pfam" id="PF16147">
    <property type="entry name" value="DUF4855"/>
    <property type="match status" value="1"/>
</dbReference>
<keyword evidence="7" id="KW-1185">Reference proteome</keyword>
<dbReference type="PROSITE" id="PS51272">
    <property type="entry name" value="SLH"/>
    <property type="match status" value="3"/>
</dbReference>
<dbReference type="InterPro" id="IPR008979">
    <property type="entry name" value="Galactose-bd-like_sf"/>
</dbReference>
<name>A0A6I0EZG5_9FIRM</name>
<dbReference type="InterPro" id="IPR001119">
    <property type="entry name" value="SLH_dom"/>
</dbReference>
<dbReference type="Pfam" id="PF00754">
    <property type="entry name" value="F5_F8_type_C"/>
    <property type="match status" value="1"/>
</dbReference>
<evidence type="ECO:0000259" key="4">
    <source>
        <dbReference type="PROSITE" id="PS50022"/>
    </source>
</evidence>
<proteinExistence type="predicted"/>
<dbReference type="PANTHER" id="PTHR43308">
    <property type="entry name" value="OUTER MEMBRANE PROTEIN ALPHA-RELATED"/>
    <property type="match status" value="1"/>
</dbReference>
<keyword evidence="3" id="KW-0812">Transmembrane</keyword>
<dbReference type="InterPro" id="IPR051465">
    <property type="entry name" value="Cell_Envelope_Struct_Comp"/>
</dbReference>
<dbReference type="Pfam" id="PF00395">
    <property type="entry name" value="SLH"/>
    <property type="match status" value="3"/>
</dbReference>
<dbReference type="Gene3D" id="2.60.120.260">
    <property type="entry name" value="Galactose-binding domain-like"/>
    <property type="match status" value="1"/>
</dbReference>
<dbReference type="PANTHER" id="PTHR43308:SF5">
    <property type="entry name" value="S-LAYER PROTEIN _ PEPTIDOGLYCAN ENDO-BETA-N-ACETYLGLUCOSAMINIDASE"/>
    <property type="match status" value="1"/>
</dbReference>
<organism evidence="6 7">
    <name type="scientific">Heliorestis acidaminivorans</name>
    <dbReference type="NCBI Taxonomy" id="553427"/>
    <lineage>
        <taxon>Bacteria</taxon>
        <taxon>Bacillati</taxon>
        <taxon>Bacillota</taxon>
        <taxon>Clostridia</taxon>
        <taxon>Eubacteriales</taxon>
        <taxon>Heliobacteriaceae</taxon>
        <taxon>Heliorestis</taxon>
    </lineage>
</organism>
<dbReference type="Proteomes" id="UP000468766">
    <property type="component" value="Unassembled WGS sequence"/>
</dbReference>
<feature type="domain" description="F5/8 type C" evidence="4">
    <location>
        <begin position="405"/>
        <end position="563"/>
    </location>
</feature>